<evidence type="ECO:0000313" key="1">
    <source>
        <dbReference type="EMBL" id="KKM91105.1"/>
    </source>
</evidence>
<accession>A0A0F9NQH7</accession>
<dbReference type="AlphaFoldDB" id="A0A0F9NQH7"/>
<reference evidence="1" key="1">
    <citation type="journal article" date="2015" name="Nature">
        <title>Complex archaea that bridge the gap between prokaryotes and eukaryotes.</title>
        <authorList>
            <person name="Spang A."/>
            <person name="Saw J.H."/>
            <person name="Jorgensen S.L."/>
            <person name="Zaremba-Niedzwiedzka K."/>
            <person name="Martijn J."/>
            <person name="Lind A.E."/>
            <person name="van Eijk R."/>
            <person name="Schleper C."/>
            <person name="Guy L."/>
            <person name="Ettema T.J."/>
        </authorList>
    </citation>
    <scope>NUCLEOTIDE SEQUENCE</scope>
</reference>
<organism evidence="1">
    <name type="scientific">marine sediment metagenome</name>
    <dbReference type="NCBI Taxonomy" id="412755"/>
    <lineage>
        <taxon>unclassified sequences</taxon>
        <taxon>metagenomes</taxon>
        <taxon>ecological metagenomes</taxon>
    </lineage>
</organism>
<dbReference type="EMBL" id="LAZR01006580">
    <property type="protein sequence ID" value="KKM91105.1"/>
    <property type="molecule type" value="Genomic_DNA"/>
</dbReference>
<name>A0A0F9NQH7_9ZZZZ</name>
<sequence>MKWSFQRVLTRELIEDGAKLSKGYGFAWRDFDTASHVAYPIPFNVLFRGLRRFWHWILSYKNSVLDEARIDGIRRGQEIQKQFQQNQQQAARKLLKK</sequence>
<protein>
    <submittedName>
        <fullName evidence="1">Uncharacterized protein</fullName>
    </submittedName>
</protein>
<comment type="caution">
    <text evidence="1">The sequence shown here is derived from an EMBL/GenBank/DDBJ whole genome shotgun (WGS) entry which is preliminary data.</text>
</comment>
<proteinExistence type="predicted"/>
<gene>
    <name evidence="1" type="ORF">LCGC14_1231790</name>
</gene>